<dbReference type="VEuPathDB" id="FungiDB:BO97DRAFT_31199"/>
<evidence type="ECO:0000313" key="2">
    <source>
        <dbReference type="Proteomes" id="UP000248961"/>
    </source>
</evidence>
<dbReference type="AlphaFoldDB" id="A0A395I0V4"/>
<evidence type="ECO:0000313" key="1">
    <source>
        <dbReference type="EMBL" id="RAL13557.1"/>
    </source>
</evidence>
<organism evidence="1 2">
    <name type="scientific">Aspergillus homomorphus (strain CBS 101889)</name>
    <dbReference type="NCBI Taxonomy" id="1450537"/>
    <lineage>
        <taxon>Eukaryota</taxon>
        <taxon>Fungi</taxon>
        <taxon>Dikarya</taxon>
        <taxon>Ascomycota</taxon>
        <taxon>Pezizomycotina</taxon>
        <taxon>Eurotiomycetes</taxon>
        <taxon>Eurotiomycetidae</taxon>
        <taxon>Eurotiales</taxon>
        <taxon>Aspergillaceae</taxon>
        <taxon>Aspergillus</taxon>
        <taxon>Aspergillus subgen. Circumdati</taxon>
    </lineage>
</organism>
<name>A0A395I0V4_ASPHC</name>
<dbReference type="EMBL" id="KZ824278">
    <property type="protein sequence ID" value="RAL13557.1"/>
    <property type="molecule type" value="Genomic_DNA"/>
</dbReference>
<dbReference type="RefSeq" id="XP_025552711.1">
    <property type="nucleotide sequence ID" value="XM_025691230.1"/>
</dbReference>
<gene>
    <name evidence="1" type="ORF">BO97DRAFT_31199</name>
</gene>
<dbReference type="GeneID" id="37195519"/>
<sequence length="153" mass="16407">MQLYCIQKSPGHWNYNSNFNMPAPRQTTHLAEYASIAASGLALSCMLTFGGKTEPGLDLPFNAVDDKPQGKIAMAGQATSLASGAIPHERRSLLARISDPARARPNKAPQSLTLLESCFTDIPTTHSIPLDWTQSKGNYPSVRLALAALAALT</sequence>
<keyword evidence="2" id="KW-1185">Reference proteome</keyword>
<proteinExistence type="predicted"/>
<accession>A0A395I0V4</accession>
<reference evidence="1 2" key="1">
    <citation type="submission" date="2018-02" db="EMBL/GenBank/DDBJ databases">
        <title>The genomes of Aspergillus section Nigri reveals drivers in fungal speciation.</title>
        <authorList>
            <consortium name="DOE Joint Genome Institute"/>
            <person name="Vesth T.C."/>
            <person name="Nybo J."/>
            <person name="Theobald S."/>
            <person name="Brandl J."/>
            <person name="Frisvad J.C."/>
            <person name="Nielsen K.F."/>
            <person name="Lyhne E.K."/>
            <person name="Kogle M.E."/>
            <person name="Kuo A."/>
            <person name="Riley R."/>
            <person name="Clum A."/>
            <person name="Nolan M."/>
            <person name="Lipzen A."/>
            <person name="Salamov A."/>
            <person name="Henrissat B."/>
            <person name="Wiebenga A."/>
            <person name="De vries R.P."/>
            <person name="Grigoriev I.V."/>
            <person name="Mortensen U.H."/>
            <person name="Andersen M.R."/>
            <person name="Baker S.E."/>
        </authorList>
    </citation>
    <scope>NUCLEOTIDE SEQUENCE [LARGE SCALE GENOMIC DNA]</scope>
    <source>
        <strain evidence="1 2">CBS 101889</strain>
    </source>
</reference>
<dbReference type="Proteomes" id="UP000248961">
    <property type="component" value="Unassembled WGS sequence"/>
</dbReference>
<protein>
    <submittedName>
        <fullName evidence="1">Uncharacterized protein</fullName>
    </submittedName>
</protein>